<accession>A0A4U1BUU0</accession>
<dbReference type="PANTHER" id="PTHR34227:SF13">
    <property type="entry name" value="TAT PROOFREADING CHAPERONE DMSD-RELATED"/>
    <property type="match status" value="1"/>
</dbReference>
<dbReference type="AlphaFoldDB" id="A0A4U1BUU0"/>
<comment type="caution">
    <text evidence="2">The sequence shown here is derived from an EMBL/GenBank/DDBJ whole genome shotgun (WGS) entry which is preliminary data.</text>
</comment>
<dbReference type="OrthoDB" id="3174863at2"/>
<dbReference type="Gene3D" id="1.10.3480.10">
    <property type="entry name" value="TorD-like"/>
    <property type="match status" value="1"/>
</dbReference>
<dbReference type="InterPro" id="IPR050289">
    <property type="entry name" value="TorD/DmsD_chaperones"/>
</dbReference>
<evidence type="ECO:0000256" key="1">
    <source>
        <dbReference type="ARBA" id="ARBA00023186"/>
    </source>
</evidence>
<evidence type="ECO:0000313" key="2">
    <source>
        <dbReference type="EMBL" id="TKB56591.1"/>
    </source>
</evidence>
<evidence type="ECO:0000313" key="3">
    <source>
        <dbReference type="Proteomes" id="UP000305675"/>
    </source>
</evidence>
<dbReference type="InterPro" id="IPR020945">
    <property type="entry name" value="DMSO/NO3_reduct_chaperone"/>
</dbReference>
<dbReference type="InterPro" id="IPR036411">
    <property type="entry name" value="TorD-like_sf"/>
</dbReference>
<name>A0A4U1BUU0_9GAMM</name>
<sequence>MPMAIDTSMAVAALGVLHNVFYPKPTAAFLTELTDSQLLSAWPEIGDPKEIVEACGRIEQSIEKDGFDAIERDFYRLFIGPGTALAYPWGSVYTDRENLVCGQTMVNFKAFCRGNDIALQTEHTEPVDHIGLMLAVLVELLNRNDGAAVNELLSEHLMPWAPRLFELVLEHGTTDYMKGFAILAGQLLSALVESRGLIVTNKRLYL</sequence>
<reference evidence="2 3" key="1">
    <citation type="submission" date="2019-04" db="EMBL/GenBank/DDBJ databases">
        <authorList>
            <person name="Hwang J.C."/>
        </authorList>
    </citation>
    <scope>NUCLEOTIDE SEQUENCE [LARGE SCALE GENOMIC DNA]</scope>
    <source>
        <strain evidence="2 3">IMCC35002</strain>
    </source>
</reference>
<organism evidence="2 3">
    <name type="scientific">Ferrimonas aestuarii</name>
    <dbReference type="NCBI Taxonomy" id="2569539"/>
    <lineage>
        <taxon>Bacteria</taxon>
        <taxon>Pseudomonadati</taxon>
        <taxon>Pseudomonadota</taxon>
        <taxon>Gammaproteobacteria</taxon>
        <taxon>Alteromonadales</taxon>
        <taxon>Ferrimonadaceae</taxon>
        <taxon>Ferrimonas</taxon>
    </lineage>
</organism>
<protein>
    <submittedName>
        <fullName evidence="2">Cytoplasmic chaperone TorD family protein</fullName>
    </submittedName>
</protein>
<dbReference type="Proteomes" id="UP000305675">
    <property type="component" value="Unassembled WGS sequence"/>
</dbReference>
<keyword evidence="1" id="KW-0143">Chaperone</keyword>
<dbReference type="EMBL" id="SWCJ01000003">
    <property type="protein sequence ID" value="TKB56591.1"/>
    <property type="molecule type" value="Genomic_DNA"/>
</dbReference>
<proteinExistence type="predicted"/>
<keyword evidence="3" id="KW-1185">Reference proteome</keyword>
<dbReference type="Pfam" id="PF02613">
    <property type="entry name" value="Nitrate_red_del"/>
    <property type="match status" value="1"/>
</dbReference>
<gene>
    <name evidence="2" type="ORF">FCL42_05510</name>
</gene>
<dbReference type="SUPFAM" id="SSF89155">
    <property type="entry name" value="TorD-like"/>
    <property type="match status" value="1"/>
</dbReference>
<dbReference type="PANTHER" id="PTHR34227">
    <property type="entry name" value="CHAPERONE PROTEIN YCDY"/>
    <property type="match status" value="1"/>
</dbReference>